<dbReference type="EMBL" id="SORX01000005">
    <property type="protein sequence ID" value="TFE01012.1"/>
    <property type="molecule type" value="Genomic_DNA"/>
</dbReference>
<dbReference type="OrthoDB" id="2456766at2"/>
<keyword evidence="3" id="KW-0812">Transmembrane</keyword>
<keyword evidence="2" id="KW-0178">Competence</keyword>
<dbReference type="InterPro" id="IPR012902">
    <property type="entry name" value="N_methyl_site"/>
</dbReference>
<keyword evidence="5" id="KW-1185">Reference proteome</keyword>
<dbReference type="Proteomes" id="UP000297776">
    <property type="component" value="Unassembled WGS sequence"/>
</dbReference>
<dbReference type="Pfam" id="PF07963">
    <property type="entry name" value="N_methyl"/>
    <property type="match status" value="1"/>
</dbReference>
<dbReference type="GO" id="GO:0009986">
    <property type="term" value="C:cell surface"/>
    <property type="evidence" value="ECO:0007669"/>
    <property type="project" value="UniProtKB-SubCell"/>
</dbReference>
<dbReference type="GO" id="GO:0030420">
    <property type="term" value="P:establishment of competence for transformation"/>
    <property type="evidence" value="ECO:0007669"/>
    <property type="project" value="UniProtKB-KW"/>
</dbReference>
<evidence type="ECO:0000313" key="5">
    <source>
        <dbReference type="Proteomes" id="UP000297776"/>
    </source>
</evidence>
<protein>
    <submittedName>
        <fullName evidence="4">Prepilin-type N-terminal cleavage/methylation domain-containing protein</fullName>
    </submittedName>
</protein>
<proteinExistence type="predicted"/>
<dbReference type="RefSeq" id="WP_134381635.1">
    <property type="nucleotide sequence ID" value="NZ_SORX01000005.1"/>
</dbReference>
<accession>A0A4Y8LIW0</accession>
<evidence type="ECO:0000313" key="4">
    <source>
        <dbReference type="EMBL" id="TFE01012.1"/>
    </source>
</evidence>
<dbReference type="AlphaFoldDB" id="A0A4Y8LIW0"/>
<evidence type="ECO:0000256" key="1">
    <source>
        <dbReference type="ARBA" id="ARBA00004241"/>
    </source>
</evidence>
<gene>
    <name evidence="4" type="ORF">E2626_10115</name>
</gene>
<keyword evidence="3" id="KW-0472">Membrane</keyword>
<name>A0A4Y8LIW0_9BACL</name>
<organism evidence="4 5">
    <name type="scientific">Jeotgalibacillus salarius</name>
    <dbReference type="NCBI Taxonomy" id="546023"/>
    <lineage>
        <taxon>Bacteria</taxon>
        <taxon>Bacillati</taxon>
        <taxon>Bacillota</taxon>
        <taxon>Bacilli</taxon>
        <taxon>Bacillales</taxon>
        <taxon>Caryophanaceae</taxon>
        <taxon>Jeotgalibacillus</taxon>
    </lineage>
</organism>
<keyword evidence="3" id="KW-1133">Transmembrane helix</keyword>
<feature type="transmembrane region" description="Helical" evidence="3">
    <location>
        <begin position="12"/>
        <end position="36"/>
    </location>
</feature>
<evidence type="ECO:0000256" key="2">
    <source>
        <dbReference type="ARBA" id="ARBA00023287"/>
    </source>
</evidence>
<sequence length="167" mass="18882">MSFYIFQNKKGFTLIEVLASITLLNIIIFSFLTFFLNSYNYTFANQDQTVGSNVARNTVTYIESQDFLLFQSYLNAGGGDRTLTAGDCTASVNGTNLFEEPNACLAVFQPVINNQSYTSEVSLTFYIADTTQQTEALKDEMIQVESTVVWERKRNDEVTVRGVLRRE</sequence>
<dbReference type="NCBIfam" id="TIGR02532">
    <property type="entry name" value="IV_pilin_GFxxxE"/>
    <property type="match status" value="1"/>
</dbReference>
<comment type="subcellular location">
    <subcellularLocation>
        <location evidence="1">Cell surface</location>
    </subcellularLocation>
</comment>
<reference evidence="4 5" key="1">
    <citation type="submission" date="2019-03" db="EMBL/GenBank/DDBJ databases">
        <authorList>
            <person name="Yang Y."/>
        </authorList>
    </citation>
    <scope>NUCLEOTIDE SEQUENCE [LARGE SCALE GENOMIC DNA]</scope>
    <source>
        <strain evidence="4 5">ASL-1</strain>
    </source>
</reference>
<evidence type="ECO:0000256" key="3">
    <source>
        <dbReference type="SAM" id="Phobius"/>
    </source>
</evidence>
<comment type="caution">
    <text evidence="4">The sequence shown here is derived from an EMBL/GenBank/DDBJ whole genome shotgun (WGS) entry which is preliminary data.</text>
</comment>